<dbReference type="EMBL" id="QGGG01000003">
    <property type="protein sequence ID" value="PWJ85276.1"/>
    <property type="molecule type" value="Genomic_DNA"/>
</dbReference>
<proteinExistence type="predicted"/>
<protein>
    <submittedName>
        <fullName evidence="1">Uncharacterized protein</fullName>
    </submittedName>
</protein>
<organism evidence="1 2">
    <name type="scientific">Pseudaminobacter salicylatoxidans</name>
    <dbReference type="NCBI Taxonomy" id="93369"/>
    <lineage>
        <taxon>Bacteria</taxon>
        <taxon>Pseudomonadati</taxon>
        <taxon>Pseudomonadota</taxon>
        <taxon>Alphaproteobacteria</taxon>
        <taxon>Hyphomicrobiales</taxon>
        <taxon>Phyllobacteriaceae</taxon>
        <taxon>Pseudaminobacter</taxon>
    </lineage>
</organism>
<evidence type="ECO:0000313" key="1">
    <source>
        <dbReference type="EMBL" id="PWJ85276.1"/>
    </source>
</evidence>
<evidence type="ECO:0000313" key="2">
    <source>
        <dbReference type="Proteomes" id="UP000245396"/>
    </source>
</evidence>
<dbReference type="OrthoDB" id="8084473at2"/>
<keyword evidence="2" id="KW-1185">Reference proteome</keyword>
<dbReference type="Proteomes" id="UP000245396">
    <property type="component" value="Unassembled WGS sequence"/>
</dbReference>
<gene>
    <name evidence="1" type="ORF">C7441_103132</name>
</gene>
<dbReference type="RefSeq" id="WP_026060074.1">
    <property type="nucleotide sequence ID" value="NZ_QGGG01000003.1"/>
</dbReference>
<sequence length="69" mass="7910">MSTQDRYDVIMDPTDTWTVWDLVNDEPAMFGEHVLAGLTQAEAHAARDVMNDAWRRLRQNALQKHIDAA</sequence>
<dbReference type="AlphaFoldDB" id="A0A316C892"/>
<reference evidence="1 2" key="1">
    <citation type="submission" date="2018-05" db="EMBL/GenBank/DDBJ databases">
        <title>Genomic Encyclopedia of Type Strains, Phase IV (KMG-IV): sequencing the most valuable type-strain genomes for metagenomic binning, comparative biology and taxonomic classification.</title>
        <authorList>
            <person name="Goeker M."/>
        </authorList>
    </citation>
    <scope>NUCLEOTIDE SEQUENCE [LARGE SCALE GENOMIC DNA]</scope>
    <source>
        <strain evidence="1 2">DSM 6986</strain>
    </source>
</reference>
<accession>A0A316C892</accession>
<name>A0A316C892_PSESE</name>
<comment type="caution">
    <text evidence="1">The sequence shown here is derived from an EMBL/GenBank/DDBJ whole genome shotgun (WGS) entry which is preliminary data.</text>
</comment>